<comment type="similarity">
    <text evidence="2">Belongs to the inositol monophosphatase superfamily.</text>
</comment>
<dbReference type="GO" id="GO:0016791">
    <property type="term" value="F:phosphatase activity"/>
    <property type="evidence" value="ECO:0007669"/>
    <property type="project" value="UniProtKB-ARBA"/>
</dbReference>
<keyword evidence="3 6" id="KW-0479">Metal-binding</keyword>
<dbReference type="FunFam" id="3.40.190.80:FF:000013">
    <property type="entry name" value="Inositol monophosphatase"/>
    <property type="match status" value="1"/>
</dbReference>
<dbReference type="FunCoup" id="A0A3Q7ETK0">
    <property type="interactions" value="324"/>
</dbReference>
<dbReference type="PANTHER" id="PTHR43200:SF6">
    <property type="entry name" value="3'(2'),5'-BISPHOSPHATE NUCLEOTIDASE"/>
    <property type="match status" value="1"/>
</dbReference>
<dbReference type="Pfam" id="PF00459">
    <property type="entry name" value="Inositol_P"/>
    <property type="match status" value="2"/>
</dbReference>
<dbReference type="STRING" id="4081.A0A3Q7ETK0"/>
<feature type="binding site" evidence="6">
    <location>
        <position position="151"/>
    </location>
    <ligand>
        <name>Mg(2+)</name>
        <dbReference type="ChEBI" id="CHEBI:18420"/>
        <label>1</label>
        <note>catalytic</note>
    </ligand>
</feature>
<sequence length="395" mass="43571">MQMLSQSHFLSLYPRNSSPLSSSFSAFSGGCNTRKIVSGSLAFQHSGIHSFPISHGIKLASPVMTSNCVLPSNQAQIVDFGVEDSELGKFAAVGNKIADAAGEVIRKYFRKSFDILDKEDLSPVTIADQAAEESMVKIIQENFPSHAIYGEEKGWRCQEETAEYVWVLDPIDGTKSFITGKPVFGTLIALLYKGKPLSLDVRRVPAYDTLGNLLLYYATILGVIDQPVLRERWIGLSGRRTTLNGQEISTRNCSSLSKAYISTYQGYQYVLHLLSHFRSFKFRYTTSPHLFEGDAEIAFARVRSKVKVPLYGCDCYAYALLASGFVDLVVESGLKPYDFLSLVPVIEGAGGTITDWKGQHFNWKASAGSPATSFNVVAAGDKEVHQEALDALQWR</sequence>
<dbReference type="GO" id="GO:0000105">
    <property type="term" value="P:L-histidine biosynthetic process"/>
    <property type="evidence" value="ECO:0000318"/>
    <property type="project" value="GO_Central"/>
</dbReference>
<dbReference type="InterPro" id="IPR051090">
    <property type="entry name" value="Inositol_monoP_superfamily"/>
</dbReference>
<dbReference type="Gramene" id="Solyc01g109930.3.1">
    <property type="protein sequence ID" value="Solyc01g109930.3.1"/>
    <property type="gene ID" value="Solyc01g109930.3"/>
</dbReference>
<organism evidence="7">
    <name type="scientific">Solanum lycopersicum</name>
    <name type="common">Tomato</name>
    <name type="synonym">Lycopersicon esculentum</name>
    <dbReference type="NCBI Taxonomy" id="4081"/>
    <lineage>
        <taxon>Eukaryota</taxon>
        <taxon>Viridiplantae</taxon>
        <taxon>Streptophyta</taxon>
        <taxon>Embryophyta</taxon>
        <taxon>Tracheophyta</taxon>
        <taxon>Spermatophyta</taxon>
        <taxon>Magnoliopsida</taxon>
        <taxon>eudicotyledons</taxon>
        <taxon>Gunneridae</taxon>
        <taxon>Pentapetalae</taxon>
        <taxon>asterids</taxon>
        <taxon>lamiids</taxon>
        <taxon>Solanales</taxon>
        <taxon>Solanaceae</taxon>
        <taxon>Solanoideae</taxon>
        <taxon>Solaneae</taxon>
        <taxon>Solanum</taxon>
        <taxon>Solanum subgen. Lycopersicon</taxon>
    </lineage>
</organism>
<dbReference type="InterPro" id="IPR020583">
    <property type="entry name" value="Inositol_monoP_metal-BS"/>
</dbReference>
<dbReference type="PROSITE" id="PS00629">
    <property type="entry name" value="IMP_1"/>
    <property type="match status" value="1"/>
</dbReference>
<evidence type="ECO:0000256" key="4">
    <source>
        <dbReference type="ARBA" id="ARBA00022801"/>
    </source>
</evidence>
<evidence type="ECO:0000256" key="1">
    <source>
        <dbReference type="ARBA" id="ARBA00001946"/>
    </source>
</evidence>
<dbReference type="SUPFAM" id="SSF56655">
    <property type="entry name" value="Carbohydrate phosphatase"/>
    <property type="match status" value="1"/>
</dbReference>
<evidence type="ECO:0000256" key="6">
    <source>
        <dbReference type="PIRSR" id="PIRSR600760-2"/>
    </source>
</evidence>
<dbReference type="EnsemblPlants" id="Solyc01g109930.3.1">
    <property type="protein sequence ID" value="Solyc01g109930.3.1"/>
    <property type="gene ID" value="Solyc01g109930.3"/>
</dbReference>
<accession>A0A3Q7ETK0</accession>
<reference evidence="7" key="1">
    <citation type="journal article" date="2012" name="Nature">
        <title>The tomato genome sequence provides insights into fleshy fruit evolution.</title>
        <authorList>
            <consortium name="Tomato Genome Consortium"/>
        </authorList>
    </citation>
    <scope>NUCLEOTIDE SEQUENCE [LARGE SCALE GENOMIC DNA]</scope>
    <source>
        <strain evidence="7">cv. Heinz 1706</strain>
    </source>
</reference>
<name>A0A3Q7ETK0_SOLLC</name>
<dbReference type="GO" id="GO:0046872">
    <property type="term" value="F:metal ion binding"/>
    <property type="evidence" value="ECO:0007669"/>
    <property type="project" value="UniProtKB-KW"/>
</dbReference>
<dbReference type="FunFam" id="3.30.540.10:FF:000030">
    <property type="entry name" value="Inositol monophosphatase"/>
    <property type="match status" value="1"/>
</dbReference>
<dbReference type="PRINTS" id="PR00377">
    <property type="entry name" value="IMPHPHTASES"/>
</dbReference>
<evidence type="ECO:0000313" key="8">
    <source>
        <dbReference type="Proteomes" id="UP000004994"/>
    </source>
</evidence>
<reference evidence="7" key="2">
    <citation type="submission" date="2019-01" db="UniProtKB">
        <authorList>
            <consortium name="EnsemblPlants"/>
        </authorList>
    </citation>
    <scope>IDENTIFICATION</scope>
    <source>
        <strain evidence="7">cv. Heinz 1706</strain>
    </source>
</reference>
<comment type="cofactor">
    <cofactor evidence="1 6">
        <name>Mg(2+)</name>
        <dbReference type="ChEBI" id="CHEBI:18420"/>
    </cofactor>
</comment>
<feature type="binding site" evidence="6">
    <location>
        <position position="171"/>
    </location>
    <ligand>
        <name>Mg(2+)</name>
        <dbReference type="ChEBI" id="CHEBI:18420"/>
        <label>1</label>
        <note>catalytic</note>
    </ligand>
</feature>
<dbReference type="Proteomes" id="UP000004994">
    <property type="component" value="Chromosome 1"/>
</dbReference>
<feature type="binding site" evidence="6">
    <location>
        <position position="172"/>
    </location>
    <ligand>
        <name>Mg(2+)</name>
        <dbReference type="ChEBI" id="CHEBI:18420"/>
        <label>1</label>
        <note>catalytic</note>
    </ligand>
</feature>
<dbReference type="Gene3D" id="3.40.190.80">
    <property type="match status" value="1"/>
</dbReference>
<feature type="binding site" evidence="6">
    <location>
        <position position="169"/>
    </location>
    <ligand>
        <name>Mg(2+)</name>
        <dbReference type="ChEBI" id="CHEBI:18420"/>
        <label>1</label>
        <note>catalytic</note>
    </ligand>
</feature>
<evidence type="ECO:0000256" key="3">
    <source>
        <dbReference type="ARBA" id="ARBA00022723"/>
    </source>
</evidence>
<evidence type="ECO:0008006" key="9">
    <source>
        <dbReference type="Google" id="ProtNLM"/>
    </source>
</evidence>
<dbReference type="OMA" id="WHANRIE"/>
<dbReference type="InParanoid" id="A0A3Q7ETK0"/>
<dbReference type="Gene3D" id="3.30.540.10">
    <property type="entry name" value="Fructose-1,6-Bisphosphatase, subunit A, domain 1"/>
    <property type="match status" value="1"/>
</dbReference>
<dbReference type="GO" id="GO:0042578">
    <property type="term" value="F:phosphoric ester hydrolase activity"/>
    <property type="evidence" value="ECO:0000318"/>
    <property type="project" value="GO_Central"/>
</dbReference>
<dbReference type="CDD" id="cd01641">
    <property type="entry name" value="Bacterial_IMPase_like_1"/>
    <property type="match status" value="1"/>
</dbReference>
<dbReference type="AlphaFoldDB" id="A0A3Q7ETK0"/>
<dbReference type="PANTHER" id="PTHR43200">
    <property type="entry name" value="PHOSPHATASE"/>
    <property type="match status" value="1"/>
</dbReference>
<protein>
    <recommendedName>
        <fullName evidence="9">Histidinol-phosphatase</fullName>
    </recommendedName>
</protein>
<evidence type="ECO:0000256" key="2">
    <source>
        <dbReference type="ARBA" id="ARBA00009759"/>
    </source>
</evidence>
<keyword evidence="8" id="KW-1185">Reference proteome</keyword>
<evidence type="ECO:0000256" key="5">
    <source>
        <dbReference type="ARBA" id="ARBA00022842"/>
    </source>
</evidence>
<keyword evidence="4" id="KW-0378">Hydrolase</keyword>
<evidence type="ECO:0000313" key="7">
    <source>
        <dbReference type="EnsemblPlants" id="Solyc01g109930.3.1"/>
    </source>
</evidence>
<dbReference type="InterPro" id="IPR000760">
    <property type="entry name" value="Inositol_monophosphatase-like"/>
</dbReference>
<proteinExistence type="inferred from homology"/>
<feature type="binding site" evidence="6">
    <location>
        <position position="338"/>
    </location>
    <ligand>
        <name>Mg(2+)</name>
        <dbReference type="ChEBI" id="CHEBI:18420"/>
        <label>1</label>
        <note>catalytic</note>
    </ligand>
</feature>
<keyword evidence="5 6" id="KW-0460">Magnesium</keyword>